<comment type="caution">
    <text evidence="8">The sequence shown here is derived from an EMBL/GenBank/DDBJ whole genome shotgun (WGS) entry which is preliminary data.</text>
</comment>
<comment type="function">
    <text evidence="6">Responsible for synthesis of pseudouridine from uracil.</text>
</comment>
<dbReference type="SUPFAM" id="SSF55120">
    <property type="entry name" value="Pseudouridine synthase"/>
    <property type="match status" value="1"/>
</dbReference>
<feature type="active site" evidence="4">
    <location>
        <position position="140"/>
    </location>
</feature>
<dbReference type="Gene3D" id="3.30.2350.10">
    <property type="entry name" value="Pseudouridine synthase"/>
    <property type="match status" value="1"/>
</dbReference>
<evidence type="ECO:0000313" key="8">
    <source>
        <dbReference type="EMBL" id="EXU61458.1"/>
    </source>
</evidence>
<dbReference type="InterPro" id="IPR006225">
    <property type="entry name" value="PsdUridine_synth_RluC/D"/>
</dbReference>
<dbReference type="PROSITE" id="PS01129">
    <property type="entry name" value="PSI_RLU"/>
    <property type="match status" value="1"/>
</dbReference>
<dbReference type="CDD" id="cd02869">
    <property type="entry name" value="PseudoU_synth_RluA_like"/>
    <property type="match status" value="1"/>
</dbReference>
<evidence type="ECO:0000256" key="1">
    <source>
        <dbReference type="ARBA" id="ARBA00000073"/>
    </source>
</evidence>
<evidence type="ECO:0000256" key="4">
    <source>
        <dbReference type="PIRSR" id="PIRSR606225-1"/>
    </source>
</evidence>
<keyword evidence="5" id="KW-0694">RNA-binding</keyword>
<dbReference type="GO" id="GO:0000455">
    <property type="term" value="P:enzyme-directed rRNA pseudouridine synthesis"/>
    <property type="evidence" value="ECO:0007669"/>
    <property type="project" value="TreeGrafter"/>
</dbReference>
<dbReference type="SUPFAM" id="SSF55174">
    <property type="entry name" value="Alpha-L RNA-binding motif"/>
    <property type="match status" value="1"/>
</dbReference>
<dbReference type="PROSITE" id="PS50889">
    <property type="entry name" value="S4"/>
    <property type="match status" value="1"/>
</dbReference>
<dbReference type="Proteomes" id="UP000020977">
    <property type="component" value="Unassembled WGS sequence"/>
</dbReference>
<dbReference type="PANTHER" id="PTHR21600:SF44">
    <property type="entry name" value="RIBOSOMAL LARGE SUBUNIT PSEUDOURIDINE SYNTHASE D"/>
    <property type="match status" value="1"/>
</dbReference>
<dbReference type="InterPro" id="IPR002942">
    <property type="entry name" value="S4_RNA-bd"/>
</dbReference>
<dbReference type="InterPro" id="IPR006145">
    <property type="entry name" value="PsdUridine_synth_RsuA/RluA"/>
</dbReference>
<evidence type="ECO:0000256" key="3">
    <source>
        <dbReference type="ARBA" id="ARBA00023235"/>
    </source>
</evidence>
<dbReference type="SMART" id="SM00363">
    <property type="entry name" value="S4"/>
    <property type="match status" value="1"/>
</dbReference>
<dbReference type="EMBL" id="JFAD01000002">
    <property type="protein sequence ID" value="EXU61458.1"/>
    <property type="molecule type" value="Genomic_DNA"/>
</dbReference>
<keyword evidence="3 6" id="KW-0413">Isomerase</keyword>
<proteinExistence type="inferred from homology"/>
<evidence type="ECO:0000256" key="5">
    <source>
        <dbReference type="PROSITE-ProRule" id="PRU00182"/>
    </source>
</evidence>
<dbReference type="PATRIC" id="fig|1188239.3.peg.25"/>
<evidence type="ECO:0000256" key="6">
    <source>
        <dbReference type="RuleBase" id="RU362028"/>
    </source>
</evidence>
<dbReference type="GO" id="GO:0003723">
    <property type="term" value="F:RNA binding"/>
    <property type="evidence" value="ECO:0007669"/>
    <property type="project" value="UniProtKB-KW"/>
</dbReference>
<organism evidence="8 9">
    <name type="scientific">Mesomycoplasma ovipneumoniae 14811</name>
    <dbReference type="NCBI Taxonomy" id="1188239"/>
    <lineage>
        <taxon>Bacteria</taxon>
        <taxon>Bacillati</taxon>
        <taxon>Mycoplasmatota</taxon>
        <taxon>Mycoplasmoidales</taxon>
        <taxon>Metamycoplasmataceae</taxon>
        <taxon>Mesomycoplasma</taxon>
    </lineage>
</organism>
<dbReference type="InterPro" id="IPR050188">
    <property type="entry name" value="RluA_PseudoU_synthase"/>
</dbReference>
<gene>
    <name evidence="8" type="primary">rluD</name>
    <name evidence="8" type="ORF">MOVI_0120</name>
</gene>
<dbReference type="GO" id="GO:0120159">
    <property type="term" value="F:rRNA pseudouridine synthase activity"/>
    <property type="evidence" value="ECO:0007669"/>
    <property type="project" value="UniProtKB-ARBA"/>
</dbReference>
<accession>A0A014M3C4</accession>
<dbReference type="NCBIfam" id="TIGR00005">
    <property type="entry name" value="rluA_subfam"/>
    <property type="match status" value="1"/>
</dbReference>
<dbReference type="RefSeq" id="WP_044283877.1">
    <property type="nucleotide sequence ID" value="NZ_JFAD01000002.1"/>
</dbReference>
<dbReference type="STRING" id="1188239.MOVI_0120"/>
<name>A0A014M3C4_9BACT</name>
<protein>
    <recommendedName>
        <fullName evidence="6">Pseudouridine synthase</fullName>
        <ecNumber evidence="6">5.4.99.-</ecNumber>
    </recommendedName>
</protein>
<dbReference type="AlphaFoldDB" id="A0A014M3C4"/>
<dbReference type="InterPro" id="IPR006224">
    <property type="entry name" value="PsdUridine_synth_RluA-like_CS"/>
</dbReference>
<evidence type="ECO:0000259" key="7">
    <source>
        <dbReference type="SMART" id="SM00363"/>
    </source>
</evidence>
<dbReference type="InterPro" id="IPR020103">
    <property type="entry name" value="PsdUridine_synth_cat_dom_sf"/>
</dbReference>
<evidence type="ECO:0000313" key="9">
    <source>
        <dbReference type="Proteomes" id="UP000020977"/>
    </source>
</evidence>
<sequence length="304" mass="34628">MHKNQIINLIYDSEPIRIDILVAKLTNSSRAIAQNLILNKKVLIDNALTSKKNLLVKSGQSIMIINDYTSPEPSLKAAKIDFEIIFEDEDILLINKPKNLVVHPGVGNWDGTLVNGVIDFLKNNLSDLDKVRPGIIHRLDKDTSGLILVAKNAKSHSYFADQLAKREIQRFYKAIVVGKIPHKFIKINLPIARDSKNPLKKTVSYFNSKQAITNVELIKHFVYKNQNFSLIKCQLETGRTHQIRLHLAHIGFPVYGDPIYGTKVDNLGQRLHAYKLIFRHIDGKELEFSTDLPKEFMIAFNEKI</sequence>
<comment type="catalytic activity">
    <reaction evidence="1 6">
        <text>a uridine in RNA = a pseudouridine in RNA</text>
        <dbReference type="Rhea" id="RHEA:48348"/>
        <dbReference type="Rhea" id="RHEA-COMP:12068"/>
        <dbReference type="Rhea" id="RHEA-COMP:12069"/>
        <dbReference type="ChEBI" id="CHEBI:65314"/>
        <dbReference type="ChEBI" id="CHEBI:65315"/>
    </reaction>
</comment>
<dbReference type="EC" id="5.4.99.-" evidence="6"/>
<evidence type="ECO:0000256" key="2">
    <source>
        <dbReference type="ARBA" id="ARBA00010876"/>
    </source>
</evidence>
<reference evidence="8 9" key="1">
    <citation type="submission" date="2014-03" db="EMBL/GenBank/DDBJ databases">
        <title>Genome sequence of Mycoplasma ovipneumoniae strain 14811.</title>
        <authorList>
            <person name="Sirand-Pugnet P."/>
            <person name="Breton M."/>
            <person name="Dordet-Frisoni E."/>
            <person name="Baranowski E."/>
            <person name="Barre A."/>
            <person name="Couture C."/>
            <person name="Dupuy V."/>
            <person name="Gaurivaud P."/>
            <person name="Jacob D."/>
            <person name="Lemaitre C."/>
            <person name="Manso-Silvan L."/>
            <person name="Nikolski M."/>
            <person name="Nouvel L.-X."/>
            <person name="Poumarat F."/>
            <person name="Tardy F."/>
            <person name="Thebault P."/>
            <person name="Theil S."/>
            <person name="Citti C."/>
            <person name="Thiaucourt F."/>
            <person name="Blanchard A."/>
        </authorList>
    </citation>
    <scope>NUCLEOTIDE SEQUENCE [LARGE SCALE GENOMIC DNA]</scope>
    <source>
        <strain evidence="8 9">14811</strain>
    </source>
</reference>
<comment type="similarity">
    <text evidence="2 6">Belongs to the pseudouridine synthase RluA family.</text>
</comment>
<dbReference type="PANTHER" id="PTHR21600">
    <property type="entry name" value="MITOCHONDRIAL RNA PSEUDOURIDINE SYNTHASE"/>
    <property type="match status" value="1"/>
</dbReference>
<dbReference type="eggNOG" id="COG0564">
    <property type="taxonomic scope" value="Bacteria"/>
</dbReference>
<feature type="domain" description="RNA-binding S4" evidence="7">
    <location>
        <begin position="16"/>
        <end position="79"/>
    </location>
</feature>
<dbReference type="Pfam" id="PF00849">
    <property type="entry name" value="PseudoU_synth_2"/>
    <property type="match status" value="1"/>
</dbReference>